<comment type="caution">
    <text evidence="4">The sequence shown here is derived from an EMBL/GenBank/DDBJ whole genome shotgun (WGS) entry which is preliminary data.</text>
</comment>
<dbReference type="InterPro" id="IPR038608">
    <property type="entry name" value="Csm1/Pcs1_C_sf"/>
</dbReference>
<feature type="coiled-coil region" evidence="1">
    <location>
        <begin position="201"/>
        <end position="299"/>
    </location>
</feature>
<feature type="compositionally biased region" description="Low complexity" evidence="2">
    <location>
        <begin position="126"/>
        <end position="146"/>
    </location>
</feature>
<feature type="compositionally biased region" description="Basic residues" evidence="2">
    <location>
        <begin position="72"/>
        <end position="82"/>
    </location>
</feature>
<dbReference type="CDD" id="cd23787">
    <property type="entry name" value="RWD_CSM1"/>
    <property type="match status" value="1"/>
</dbReference>
<name>A0ABY0H2K8_9PEZI</name>
<organism evidence="4 5">
    <name type="scientific">Monosporascus cannonballus</name>
    <dbReference type="NCBI Taxonomy" id="155416"/>
    <lineage>
        <taxon>Eukaryota</taxon>
        <taxon>Fungi</taxon>
        <taxon>Dikarya</taxon>
        <taxon>Ascomycota</taxon>
        <taxon>Pezizomycotina</taxon>
        <taxon>Sordariomycetes</taxon>
        <taxon>Xylariomycetidae</taxon>
        <taxon>Xylariales</taxon>
        <taxon>Xylariales incertae sedis</taxon>
        <taxon>Monosporascus</taxon>
    </lineage>
</organism>
<evidence type="ECO:0000256" key="1">
    <source>
        <dbReference type="SAM" id="Coils"/>
    </source>
</evidence>
<evidence type="ECO:0000259" key="3">
    <source>
        <dbReference type="Pfam" id="PF12539"/>
    </source>
</evidence>
<feature type="compositionally biased region" description="Low complexity" evidence="2">
    <location>
        <begin position="95"/>
        <end position="105"/>
    </location>
</feature>
<dbReference type="InterPro" id="IPR020981">
    <property type="entry name" value="Csm1/Pcs1_C"/>
</dbReference>
<evidence type="ECO:0000313" key="4">
    <source>
        <dbReference type="EMBL" id="RYO81065.1"/>
    </source>
</evidence>
<feature type="domain" description="Monopolin complex subunit Csm1/Pcs1 C-terminal" evidence="3">
    <location>
        <begin position="346"/>
        <end position="433"/>
    </location>
</feature>
<protein>
    <recommendedName>
        <fullName evidence="3">Monopolin complex subunit Csm1/Pcs1 C-terminal domain-containing protein</fullName>
    </recommendedName>
</protein>
<dbReference type="EMBL" id="QJNS01000263">
    <property type="protein sequence ID" value="RYO81065.1"/>
    <property type="molecule type" value="Genomic_DNA"/>
</dbReference>
<keyword evidence="1" id="KW-0175">Coiled coil</keyword>
<dbReference type="Gene3D" id="3.90.1150.80">
    <property type="match status" value="1"/>
</dbReference>
<evidence type="ECO:0000256" key="2">
    <source>
        <dbReference type="SAM" id="MobiDB-lite"/>
    </source>
</evidence>
<sequence>MAPPKKGDATAGNRVAKSAQATTRKALAEKPSNVQVKSAAGRGKKRAAPEEEPALGKGLQYEDAIELNSKAKGARGRPRAAKALKTIEAEDEIPESQPEPAAQPAVKRGRKPRAKVETPPAESEIPETQPQEQEIPETQQPVETTELSLDEDEQMEELPTYNRGVTSSVQRAQPQILFSANRRTVAASDSELNDPSMRRRVGDLMRKYQDLEAKYRDLREIGVKEAERNYDRLKQQSQEKADTANELIATLKAQLAAQTELAKETRILREQLEASQTKADQLQNQLAEANTALTGAKTEIKTLSTRLAAARSAEAASVKVPGSAMKGNSQNNRLLANAEAAVQQAQMKEDLYADLTGLVVRGVKREQDEEVYDCIQTGRNGTLHFKLAMGIDGSSDNFEETQFLYMPQLDPSRDQDLIELLPDYLAEEITFPRPQAAKFYSRVMKSLTERLD</sequence>
<keyword evidence="5" id="KW-1185">Reference proteome</keyword>
<gene>
    <name evidence="4" type="ORF">DL762_007310</name>
</gene>
<dbReference type="PANTHER" id="PTHR28006:SF1">
    <property type="entry name" value="MONOPOLIN COMPLEX SUBUNIT CSM1"/>
    <property type="match status" value="1"/>
</dbReference>
<dbReference type="Proteomes" id="UP000294003">
    <property type="component" value="Unassembled WGS sequence"/>
</dbReference>
<feature type="region of interest" description="Disordered" evidence="2">
    <location>
        <begin position="1"/>
        <end position="152"/>
    </location>
</feature>
<dbReference type="Pfam" id="PF12539">
    <property type="entry name" value="Csm1"/>
    <property type="match status" value="1"/>
</dbReference>
<evidence type="ECO:0000313" key="5">
    <source>
        <dbReference type="Proteomes" id="UP000294003"/>
    </source>
</evidence>
<dbReference type="PANTHER" id="PTHR28006">
    <property type="entry name" value="MONOPOLIN COMPLEX SUBUNIT CSM1"/>
    <property type="match status" value="1"/>
</dbReference>
<proteinExistence type="predicted"/>
<accession>A0ABY0H2K8</accession>
<reference evidence="4 5" key="1">
    <citation type="submission" date="2018-06" db="EMBL/GenBank/DDBJ databases">
        <title>Complete Genomes of Monosporascus.</title>
        <authorList>
            <person name="Robinson A.J."/>
            <person name="Natvig D.O."/>
        </authorList>
    </citation>
    <scope>NUCLEOTIDE SEQUENCE [LARGE SCALE GENOMIC DNA]</scope>
    <source>
        <strain evidence="4 5">CBS 609.92</strain>
    </source>
</reference>
<dbReference type="InterPro" id="IPR040349">
    <property type="entry name" value="Csm1/Pcs1"/>
</dbReference>